<dbReference type="EMBL" id="CM046394">
    <property type="protein sequence ID" value="KAI8546096.1"/>
    <property type="molecule type" value="Genomic_DNA"/>
</dbReference>
<comment type="caution">
    <text evidence="1">The sequence shown here is derived from an EMBL/GenBank/DDBJ whole genome shotgun (WGS) entry which is preliminary data.</text>
</comment>
<sequence length="65" mass="8120">MKKIQKNRQVMRNSCLIRKYQNHQRSSRRKNWREENQLKLLHLPSQRLHMKDMLNLNMTFGLDRQ</sequence>
<evidence type="ECO:0000313" key="1">
    <source>
        <dbReference type="EMBL" id="KAI8546096.1"/>
    </source>
</evidence>
<protein>
    <submittedName>
        <fullName evidence="1">Uncharacterized protein</fullName>
    </submittedName>
</protein>
<organism evidence="1 2">
    <name type="scientific">Rhododendron molle</name>
    <name type="common">Chinese azalea</name>
    <name type="synonym">Azalea mollis</name>
    <dbReference type="NCBI Taxonomy" id="49168"/>
    <lineage>
        <taxon>Eukaryota</taxon>
        <taxon>Viridiplantae</taxon>
        <taxon>Streptophyta</taxon>
        <taxon>Embryophyta</taxon>
        <taxon>Tracheophyta</taxon>
        <taxon>Spermatophyta</taxon>
        <taxon>Magnoliopsida</taxon>
        <taxon>eudicotyledons</taxon>
        <taxon>Gunneridae</taxon>
        <taxon>Pentapetalae</taxon>
        <taxon>asterids</taxon>
        <taxon>Ericales</taxon>
        <taxon>Ericaceae</taxon>
        <taxon>Ericoideae</taxon>
        <taxon>Rhodoreae</taxon>
        <taxon>Rhododendron</taxon>
    </lineage>
</organism>
<accession>A0ACC0MZS2</accession>
<keyword evidence="2" id="KW-1185">Reference proteome</keyword>
<gene>
    <name evidence="1" type="ORF">RHMOL_Rhmol07G0089700</name>
</gene>
<proteinExistence type="predicted"/>
<dbReference type="Proteomes" id="UP001062846">
    <property type="component" value="Chromosome 7"/>
</dbReference>
<evidence type="ECO:0000313" key="2">
    <source>
        <dbReference type="Proteomes" id="UP001062846"/>
    </source>
</evidence>
<reference evidence="1" key="1">
    <citation type="submission" date="2022-02" db="EMBL/GenBank/DDBJ databases">
        <title>Plant Genome Project.</title>
        <authorList>
            <person name="Zhang R.-G."/>
        </authorList>
    </citation>
    <scope>NUCLEOTIDE SEQUENCE</scope>
    <source>
        <strain evidence="1">AT1</strain>
    </source>
</reference>
<name>A0ACC0MZS2_RHOML</name>